<gene>
    <name evidence="2" type="ORF">FA13DRAFT_221802</name>
</gene>
<comment type="caution">
    <text evidence="2">The sequence shown here is derived from an EMBL/GenBank/DDBJ whole genome shotgun (WGS) entry which is preliminary data.</text>
</comment>
<keyword evidence="3" id="KW-1185">Reference proteome</keyword>
<protein>
    <submittedName>
        <fullName evidence="2">Uncharacterized protein</fullName>
    </submittedName>
</protein>
<evidence type="ECO:0000313" key="2">
    <source>
        <dbReference type="EMBL" id="TEB32703.1"/>
    </source>
</evidence>
<name>A0A4Y7TEU8_COPMI</name>
<evidence type="ECO:0000313" key="3">
    <source>
        <dbReference type="Proteomes" id="UP000298030"/>
    </source>
</evidence>
<feature type="region of interest" description="Disordered" evidence="1">
    <location>
        <begin position="92"/>
        <end position="139"/>
    </location>
</feature>
<evidence type="ECO:0000256" key="1">
    <source>
        <dbReference type="SAM" id="MobiDB-lite"/>
    </source>
</evidence>
<feature type="compositionally biased region" description="Polar residues" evidence="1">
    <location>
        <begin position="121"/>
        <end position="130"/>
    </location>
</feature>
<organism evidence="2 3">
    <name type="scientific">Coprinellus micaceus</name>
    <name type="common">Glistening ink-cap mushroom</name>
    <name type="synonym">Coprinus micaceus</name>
    <dbReference type="NCBI Taxonomy" id="71717"/>
    <lineage>
        <taxon>Eukaryota</taxon>
        <taxon>Fungi</taxon>
        <taxon>Dikarya</taxon>
        <taxon>Basidiomycota</taxon>
        <taxon>Agaricomycotina</taxon>
        <taxon>Agaricomycetes</taxon>
        <taxon>Agaricomycetidae</taxon>
        <taxon>Agaricales</taxon>
        <taxon>Agaricineae</taxon>
        <taxon>Psathyrellaceae</taxon>
        <taxon>Coprinellus</taxon>
    </lineage>
</organism>
<sequence length="139" mass="15135">MLGRQSTRRGVDRKGDEKFMRSGDALVLVPPKGVPTGADIQTKRSDAFRSGVHSAVVLSGPSPQHGLSLRFRQRPKLTWAALRSYASLARGCREKNTGETEEENQKGWVAGGGEAKVEWGSANNPPSKVSFHSESEFNL</sequence>
<reference evidence="2 3" key="1">
    <citation type="journal article" date="2019" name="Nat. Ecol. Evol.">
        <title>Megaphylogeny resolves global patterns of mushroom evolution.</title>
        <authorList>
            <person name="Varga T."/>
            <person name="Krizsan K."/>
            <person name="Foldi C."/>
            <person name="Dima B."/>
            <person name="Sanchez-Garcia M."/>
            <person name="Sanchez-Ramirez S."/>
            <person name="Szollosi G.J."/>
            <person name="Szarkandi J.G."/>
            <person name="Papp V."/>
            <person name="Albert L."/>
            <person name="Andreopoulos W."/>
            <person name="Angelini C."/>
            <person name="Antonin V."/>
            <person name="Barry K.W."/>
            <person name="Bougher N.L."/>
            <person name="Buchanan P."/>
            <person name="Buyck B."/>
            <person name="Bense V."/>
            <person name="Catcheside P."/>
            <person name="Chovatia M."/>
            <person name="Cooper J."/>
            <person name="Damon W."/>
            <person name="Desjardin D."/>
            <person name="Finy P."/>
            <person name="Geml J."/>
            <person name="Haridas S."/>
            <person name="Hughes K."/>
            <person name="Justo A."/>
            <person name="Karasinski D."/>
            <person name="Kautmanova I."/>
            <person name="Kiss B."/>
            <person name="Kocsube S."/>
            <person name="Kotiranta H."/>
            <person name="LaButti K.M."/>
            <person name="Lechner B.E."/>
            <person name="Liimatainen K."/>
            <person name="Lipzen A."/>
            <person name="Lukacs Z."/>
            <person name="Mihaltcheva S."/>
            <person name="Morgado L.N."/>
            <person name="Niskanen T."/>
            <person name="Noordeloos M.E."/>
            <person name="Ohm R.A."/>
            <person name="Ortiz-Santana B."/>
            <person name="Ovrebo C."/>
            <person name="Racz N."/>
            <person name="Riley R."/>
            <person name="Savchenko A."/>
            <person name="Shiryaev A."/>
            <person name="Soop K."/>
            <person name="Spirin V."/>
            <person name="Szebenyi C."/>
            <person name="Tomsovsky M."/>
            <person name="Tulloss R.E."/>
            <person name="Uehling J."/>
            <person name="Grigoriev I.V."/>
            <person name="Vagvolgyi C."/>
            <person name="Papp T."/>
            <person name="Martin F.M."/>
            <person name="Miettinen O."/>
            <person name="Hibbett D.S."/>
            <person name="Nagy L.G."/>
        </authorList>
    </citation>
    <scope>NUCLEOTIDE SEQUENCE [LARGE SCALE GENOMIC DNA]</scope>
    <source>
        <strain evidence="2 3">FP101781</strain>
    </source>
</reference>
<accession>A0A4Y7TEU8</accession>
<proteinExistence type="predicted"/>
<dbReference type="AlphaFoldDB" id="A0A4Y7TEU8"/>
<dbReference type="Proteomes" id="UP000298030">
    <property type="component" value="Unassembled WGS sequence"/>
</dbReference>
<dbReference type="EMBL" id="QPFP01000014">
    <property type="protein sequence ID" value="TEB32703.1"/>
    <property type="molecule type" value="Genomic_DNA"/>
</dbReference>